<comment type="caution">
    <text evidence="1">The sequence shown here is derived from an EMBL/GenBank/DDBJ whole genome shotgun (WGS) entry which is preliminary data.</text>
</comment>
<gene>
    <name evidence="1" type="ORF">ACFOMH_20415</name>
</gene>
<name>A0ABV7R9Q6_9RHOB</name>
<evidence type="ECO:0000313" key="2">
    <source>
        <dbReference type="Proteomes" id="UP001595721"/>
    </source>
</evidence>
<evidence type="ECO:0008006" key="3">
    <source>
        <dbReference type="Google" id="ProtNLM"/>
    </source>
</evidence>
<proteinExistence type="predicted"/>
<keyword evidence="2" id="KW-1185">Reference proteome</keyword>
<organism evidence="1 2">
    <name type="scientific">Paracoccus mangrovi</name>
    <dbReference type="NCBI Taxonomy" id="1715645"/>
    <lineage>
        <taxon>Bacteria</taxon>
        <taxon>Pseudomonadati</taxon>
        <taxon>Pseudomonadota</taxon>
        <taxon>Alphaproteobacteria</taxon>
        <taxon>Rhodobacterales</taxon>
        <taxon>Paracoccaceae</taxon>
        <taxon>Paracoccus</taxon>
    </lineage>
</organism>
<feature type="non-terminal residue" evidence="1">
    <location>
        <position position="1"/>
    </location>
</feature>
<dbReference type="EMBL" id="JBHRXJ010000035">
    <property type="protein sequence ID" value="MFC3530528.1"/>
    <property type="molecule type" value="Genomic_DNA"/>
</dbReference>
<accession>A0ABV7R9Q6</accession>
<dbReference type="RefSeq" id="WP_377746766.1">
    <property type="nucleotide sequence ID" value="NZ_JBHRXJ010000035.1"/>
</dbReference>
<reference evidence="2" key="1">
    <citation type="journal article" date="2019" name="Int. J. Syst. Evol. Microbiol.">
        <title>The Global Catalogue of Microorganisms (GCM) 10K type strain sequencing project: providing services to taxonomists for standard genome sequencing and annotation.</title>
        <authorList>
            <consortium name="The Broad Institute Genomics Platform"/>
            <consortium name="The Broad Institute Genome Sequencing Center for Infectious Disease"/>
            <person name="Wu L."/>
            <person name="Ma J."/>
        </authorList>
    </citation>
    <scope>NUCLEOTIDE SEQUENCE [LARGE SCALE GENOMIC DNA]</scope>
    <source>
        <strain evidence="2">KCTC 42899</strain>
    </source>
</reference>
<evidence type="ECO:0000313" key="1">
    <source>
        <dbReference type="EMBL" id="MFC3530528.1"/>
    </source>
</evidence>
<sequence>SSSSSSFEIVIVLAPLRKHGPDHRYTEDRTLSIATESAMINEGKYPKRNFKHLMALRKTLNASGICISHSGTIAGLIFPLDDLPLQSALNAAFLEITSWGSGYLGLYRI</sequence>
<dbReference type="Proteomes" id="UP001595721">
    <property type="component" value="Unassembled WGS sequence"/>
</dbReference>
<protein>
    <recommendedName>
        <fullName evidence="3">GHMP kinase C-terminal domain-containing protein</fullName>
    </recommendedName>
</protein>